<evidence type="ECO:0000313" key="11">
    <source>
        <dbReference type="EMBL" id="PPF13387.1"/>
    </source>
</evidence>
<keyword evidence="14" id="KW-1185">Reference proteome</keyword>
<evidence type="ECO:0000256" key="9">
    <source>
        <dbReference type="ARBA" id="ARBA00040345"/>
    </source>
</evidence>
<dbReference type="GO" id="GO:0005886">
    <property type="term" value="C:plasma membrane"/>
    <property type="evidence" value="ECO:0007669"/>
    <property type="project" value="UniProtKB-SubCell"/>
</dbReference>
<gene>
    <name evidence="11" type="ORF">C5C04_09435</name>
    <name evidence="12" type="ORF">C5C40_09505</name>
</gene>
<comment type="similarity">
    <text evidence="8">Belongs to the glycosyltransferase 2 family. CrtQ subfamily.</text>
</comment>
<dbReference type="Proteomes" id="UP000239698">
    <property type="component" value="Unassembled WGS sequence"/>
</dbReference>
<dbReference type="Pfam" id="PF00535">
    <property type="entry name" value="Glycos_transf_2"/>
    <property type="match status" value="1"/>
</dbReference>
<dbReference type="Gene3D" id="3.90.550.10">
    <property type="entry name" value="Spore Coat Polysaccharide Biosynthesis Protein SpsA, Chain A"/>
    <property type="match status" value="1"/>
</dbReference>
<evidence type="ECO:0000256" key="3">
    <source>
        <dbReference type="ARBA" id="ARBA00022676"/>
    </source>
</evidence>
<dbReference type="SUPFAM" id="SSF53448">
    <property type="entry name" value="Nucleotide-diphospho-sugar transferases"/>
    <property type="match status" value="1"/>
</dbReference>
<keyword evidence="4 11" id="KW-0808">Transferase</keyword>
<protein>
    <recommendedName>
        <fullName evidence="9">4,4'-diaponeurosporenoate glycosyltransferase</fullName>
    </recommendedName>
</protein>
<dbReference type="InterPro" id="IPR001173">
    <property type="entry name" value="Glyco_trans_2-like"/>
</dbReference>
<evidence type="ECO:0000256" key="2">
    <source>
        <dbReference type="ARBA" id="ARBA00022475"/>
    </source>
</evidence>
<organism evidence="11 13">
    <name type="scientific">Rathayibacter rathayi</name>
    <name type="common">Corynebacterium rathayi</name>
    <dbReference type="NCBI Taxonomy" id="33887"/>
    <lineage>
        <taxon>Bacteria</taxon>
        <taxon>Bacillati</taxon>
        <taxon>Actinomycetota</taxon>
        <taxon>Actinomycetes</taxon>
        <taxon>Micrococcales</taxon>
        <taxon>Microbacteriaceae</taxon>
        <taxon>Rathayibacter</taxon>
    </lineage>
</organism>
<dbReference type="Proteomes" id="UP000237881">
    <property type="component" value="Unassembled WGS sequence"/>
</dbReference>
<comment type="caution">
    <text evidence="11">The sequence shown here is derived from an EMBL/GenBank/DDBJ whole genome shotgun (WGS) entry which is preliminary data.</text>
</comment>
<evidence type="ECO:0000259" key="10">
    <source>
        <dbReference type="Pfam" id="PF00535"/>
    </source>
</evidence>
<comment type="subcellular location">
    <subcellularLocation>
        <location evidence="1">Cell membrane</location>
    </subcellularLocation>
</comment>
<reference evidence="13 14" key="1">
    <citation type="submission" date="2018-02" db="EMBL/GenBank/DDBJ databases">
        <title>Bacteriophage NCPPB3778 and a type I-E CRISPR drive the evolution of the US Biological Select Agent, Rathayibacter toxicus.</title>
        <authorList>
            <person name="Davis E.W.II."/>
            <person name="Tabima J.F."/>
            <person name="Weisberg A.J."/>
            <person name="Lopes L.D."/>
            <person name="Wiseman M.S."/>
            <person name="Wiseman M.S."/>
            <person name="Pupko T."/>
            <person name="Belcher M.S."/>
            <person name="Sechler A.J."/>
            <person name="Tancos M.A."/>
            <person name="Schroeder B.K."/>
            <person name="Murray T.D."/>
            <person name="Luster D.G."/>
            <person name="Schneider W.L."/>
            <person name="Rogers E."/>
            <person name="Andreote F.D."/>
            <person name="Grunwald N.J."/>
            <person name="Putnam M.L."/>
            <person name="Chang J.H."/>
        </authorList>
    </citation>
    <scope>NUCLEOTIDE SEQUENCE [LARGE SCALE GENOMIC DNA]</scope>
    <source>
        <strain evidence="12 14">AY1D6</strain>
        <strain evidence="11 13">AY1I9</strain>
    </source>
</reference>
<dbReference type="InterPro" id="IPR029044">
    <property type="entry name" value="Nucleotide-diphossugar_trans"/>
</dbReference>
<evidence type="ECO:0000313" key="13">
    <source>
        <dbReference type="Proteomes" id="UP000237881"/>
    </source>
</evidence>
<dbReference type="AlphaFoldDB" id="A0ABD6W7X4"/>
<feature type="domain" description="Glycosyltransferase 2-like" evidence="10">
    <location>
        <begin position="22"/>
        <end position="149"/>
    </location>
</feature>
<dbReference type="EMBL" id="PSVT01000018">
    <property type="protein sequence ID" value="PPH76219.1"/>
    <property type="molecule type" value="Genomic_DNA"/>
</dbReference>
<evidence type="ECO:0000256" key="5">
    <source>
        <dbReference type="ARBA" id="ARBA00023136"/>
    </source>
</evidence>
<name>A0ABD6W7X4_RATRA</name>
<evidence type="ECO:0000256" key="8">
    <source>
        <dbReference type="ARBA" id="ARBA00038120"/>
    </source>
</evidence>
<keyword evidence="5" id="KW-0472">Membrane</keyword>
<evidence type="ECO:0000256" key="4">
    <source>
        <dbReference type="ARBA" id="ARBA00022679"/>
    </source>
</evidence>
<evidence type="ECO:0000256" key="1">
    <source>
        <dbReference type="ARBA" id="ARBA00004236"/>
    </source>
</evidence>
<dbReference type="EMBL" id="PSUL01000020">
    <property type="protein sequence ID" value="PPF13387.1"/>
    <property type="molecule type" value="Genomic_DNA"/>
</dbReference>
<dbReference type="PANTHER" id="PTHR43646:SF2">
    <property type="entry name" value="GLYCOSYLTRANSFERASE 2-LIKE DOMAIN-CONTAINING PROTEIN"/>
    <property type="match status" value="1"/>
</dbReference>
<keyword evidence="2" id="KW-1003">Cell membrane</keyword>
<evidence type="ECO:0000313" key="12">
    <source>
        <dbReference type="EMBL" id="PPH76219.1"/>
    </source>
</evidence>
<evidence type="ECO:0000256" key="7">
    <source>
        <dbReference type="ARBA" id="ARBA00037904"/>
    </source>
</evidence>
<accession>A0ABD6W7X4</accession>
<comment type="function">
    <text evidence="6">Catalyzes the glycosylation of 4,4'-diaponeurosporenoate, i.e. the esterification of glucose at the C1'' position with the carboxyl group of 4,4'-diaponeurosporenic acid, to form glycosyl-4,4'-diaponeurosporenoate. This is a step in the biosynthesis of staphyloxanthin, an orange pigment present in most staphylococci strains.</text>
</comment>
<dbReference type="GO" id="GO:0016757">
    <property type="term" value="F:glycosyltransferase activity"/>
    <property type="evidence" value="ECO:0007669"/>
    <property type="project" value="UniProtKB-KW"/>
</dbReference>
<evidence type="ECO:0000256" key="6">
    <source>
        <dbReference type="ARBA" id="ARBA00037281"/>
    </source>
</evidence>
<evidence type="ECO:0000313" key="14">
    <source>
        <dbReference type="Proteomes" id="UP000239698"/>
    </source>
</evidence>
<proteinExistence type="inferred from homology"/>
<dbReference type="PANTHER" id="PTHR43646">
    <property type="entry name" value="GLYCOSYLTRANSFERASE"/>
    <property type="match status" value="1"/>
</dbReference>
<sequence>MGFALGRPQDGADVSRLEQVLVVVPARDEEERIGELIASVQESTLHLARWAPGIGVRLVVAADGCSDATVERARCAGADVLELPRCGVGAARSAGIAHALASVTASAEQVWIANTDADTVVPRDWLAAHVEHAGRHDALLGTVRPDPADLSPAAYARWHDVRAREESIGSIHGANLGVRASAYLTAGGFGQEPLHEDILLVERLRASGARLGATNRGEVVTSGRRDNRVEGGYGRYLHARFAAETSPSCG</sequence>
<keyword evidence="3" id="KW-0328">Glycosyltransferase</keyword>
<comment type="pathway">
    <text evidence="7">Carotenoid biosynthesis; staphyloxanthin biosynthesis; staphyloxanthin from farnesyl diphosphate: step 4/5.</text>
</comment>